<feature type="compositionally biased region" description="Gly residues" evidence="4">
    <location>
        <begin position="766"/>
        <end position="778"/>
    </location>
</feature>
<dbReference type="EMBL" id="JACAZI010000033">
    <property type="protein sequence ID" value="KAF7330341.1"/>
    <property type="molecule type" value="Genomic_DNA"/>
</dbReference>
<feature type="region of interest" description="Disordered" evidence="4">
    <location>
        <begin position="716"/>
        <end position="738"/>
    </location>
</feature>
<feature type="region of interest" description="Disordered" evidence="4">
    <location>
        <begin position="1364"/>
        <end position="1403"/>
    </location>
</feature>
<feature type="compositionally biased region" description="Basic and acidic residues" evidence="4">
    <location>
        <begin position="1015"/>
        <end position="1025"/>
    </location>
</feature>
<feature type="compositionally biased region" description="Low complexity" evidence="4">
    <location>
        <begin position="393"/>
        <end position="425"/>
    </location>
</feature>
<feature type="compositionally biased region" description="Low complexity" evidence="4">
    <location>
        <begin position="531"/>
        <end position="543"/>
    </location>
</feature>
<feature type="domain" description="Nucleoporin Nup159/Nup146 N-terminal" evidence="5">
    <location>
        <begin position="66"/>
        <end position="244"/>
    </location>
</feature>
<dbReference type="SUPFAM" id="SSF117289">
    <property type="entry name" value="Nucleoporin domain"/>
    <property type="match status" value="1"/>
</dbReference>
<feature type="compositionally biased region" description="Low complexity" evidence="4">
    <location>
        <begin position="1258"/>
        <end position="1268"/>
    </location>
</feature>
<feature type="region of interest" description="Disordered" evidence="4">
    <location>
        <begin position="766"/>
        <end position="798"/>
    </location>
</feature>
<feature type="compositionally biased region" description="Polar residues" evidence="4">
    <location>
        <begin position="9"/>
        <end position="23"/>
    </location>
</feature>
<organism evidence="6 7">
    <name type="scientific">Mycena venus</name>
    <dbReference type="NCBI Taxonomy" id="2733690"/>
    <lineage>
        <taxon>Eukaryota</taxon>
        <taxon>Fungi</taxon>
        <taxon>Dikarya</taxon>
        <taxon>Basidiomycota</taxon>
        <taxon>Agaricomycotina</taxon>
        <taxon>Agaricomycetes</taxon>
        <taxon>Agaricomycetidae</taxon>
        <taxon>Agaricales</taxon>
        <taxon>Marasmiineae</taxon>
        <taxon>Mycenaceae</taxon>
        <taxon>Mycena</taxon>
    </lineage>
</organism>
<accession>A0A8H7CAV8</accession>
<feature type="compositionally biased region" description="Acidic residues" evidence="4">
    <location>
        <begin position="1118"/>
        <end position="1142"/>
    </location>
</feature>
<dbReference type="GO" id="GO:0005634">
    <property type="term" value="C:nucleus"/>
    <property type="evidence" value="ECO:0007669"/>
    <property type="project" value="UniProtKB-SubCell"/>
</dbReference>
<feature type="region of interest" description="Disordered" evidence="4">
    <location>
        <begin position="388"/>
        <end position="477"/>
    </location>
</feature>
<feature type="compositionally biased region" description="Pro residues" evidence="4">
    <location>
        <begin position="1364"/>
        <end position="1377"/>
    </location>
</feature>
<feature type="compositionally biased region" description="Low complexity" evidence="4">
    <location>
        <begin position="1235"/>
        <end position="1245"/>
    </location>
</feature>
<feature type="region of interest" description="Disordered" evidence="4">
    <location>
        <begin position="680"/>
        <end position="704"/>
    </location>
</feature>
<evidence type="ECO:0000256" key="2">
    <source>
        <dbReference type="ARBA" id="ARBA00022448"/>
    </source>
</evidence>
<evidence type="ECO:0000313" key="6">
    <source>
        <dbReference type="EMBL" id="KAF7330341.1"/>
    </source>
</evidence>
<gene>
    <name evidence="6" type="ORF">MVEN_02472400</name>
</gene>
<evidence type="ECO:0000256" key="4">
    <source>
        <dbReference type="SAM" id="MobiDB-lite"/>
    </source>
</evidence>
<feature type="compositionally biased region" description="Low complexity" evidence="4">
    <location>
        <begin position="432"/>
        <end position="445"/>
    </location>
</feature>
<reference evidence="6" key="1">
    <citation type="submission" date="2020-05" db="EMBL/GenBank/DDBJ databases">
        <title>Mycena genomes resolve the evolution of fungal bioluminescence.</title>
        <authorList>
            <person name="Tsai I.J."/>
        </authorList>
    </citation>
    <scope>NUCLEOTIDE SEQUENCE</scope>
    <source>
        <strain evidence="6">CCC161011</strain>
    </source>
</reference>
<feature type="compositionally biased region" description="Low complexity" evidence="4">
    <location>
        <begin position="452"/>
        <end position="477"/>
    </location>
</feature>
<sequence>MSFAPLTRPAQSQVNLDHTQNRPQADGFNWPTFRLLNKQSRVTLSPDFLAPSNVRKVFTTANLNGGLFAATTSKGLIISPLSDLRDAFKTGTDTVFTPKRTLACNPVSIAFACNDTRLLAGTETGQILVFDIAQLSSSAAQVDPIQVFQGSSSPAAQILPNPSNENELAQLVAIVRVDGTVQMFNMQMESKGAWAGTDFESTPVAASWSPKGKQLAIGLRSGDILTFALTNNNTPLKHIPPTANSHLVSLHWVGPAFTFRTSYSANPVDPSPPYRFFGPPIQHSGFLLVLPRWDQDSTTASPEESKTLVVVGDTSSTDLEVLGNTGSRWFQQSQENQLTVPLDKNDEDTFLLTLDVDLTDELPIMYAYLNDGTIQGWHVTHPDSKQYAGLGGAAQASPSAPAFGQQQPSTTFGQQSPSPFAQPSPTTAFGKSSGFGQSSTTSFGQPQSTPAFGQSGFGQPSMFGQSSFGQSSTSTSSAFGSTNNAFSAFASNNNAFSSSAGSGFGAQGNTPPSAPPLNSTPSVSMGEATPSFGGLSLGSSNSESETKNKAVGGGMFGSPAPLPLPPNHPANQPTIPAPSNFSDPALIKPASGFGAFGAVTSGAFGNPKPPGTSAFGGGGAFSGGAFGGGSSSAGTGSNDAKPTTPSTTAPAFGKSTFGQTGFGQTGFGFGQTGFGQKPASAFGQSGFGSSGAAPTTPSGGGGFSAFASSGPTGFANAAASSTSGSGGNTSSPSGAPAAPAAGAFGAFSAQGPSAFGKPATGSVFSGGNGANAFGGGGASPSPSSASALGGGGTLPGRRRRLRSVLLVVEEVRRAPPAASGFGGFGTPTHSLFGNKTPQPNPAAQPDSTSSSPDPAKDRKSPSPGDSPPPSAPSQLKFTTTSTPTTTGAFGNLKSAPSGFKPASGFGAFGSDTTPTSSPFFNTASQAPKAPAVSAFGNLSSTPPTTPKPAAGGSPAFGSPSQLGGFKSAFASVSPAATPPKTPTMASGGGFSAFSSSPVSLTSSSTPAKSFGDLLKAGDRSQDKPKPATVFSGSGLSGTLPKPEVSSPSSSPAPVVPIKPVPVFTPPPKDTETTARDSEPKSKDKAAESSSPKDGKGTSESSFGGLSQSSSFVEVSGGDVEDDADGEAEEAGGEEDGDDDDDGSFLSESFGSGSEAPPDDDDGEDDSRSPSPSAVPLPPSRSPSSTPRSEAPPKVQVSESPTPSEDEESDDSEGRLSTIREESTTPPGSPEKNSSPPAKTPLAAPVPVAPSPFGLGLGRPSSRPTRSSPLANAPVSNDEDEETVKDEKPILKPRPASPKPIFGALPPQLKTESIEEKAEPAAKPPRPKTPPLSALSFGSSTPKAPLNATKIPLAGASLPAFPVPPKASPVTPASPSPTPAGGVFGFGTPKSMSSPTVSTPVPAPKGFFWHPTHRIIF</sequence>
<evidence type="ECO:0000256" key="1">
    <source>
        <dbReference type="ARBA" id="ARBA00004123"/>
    </source>
</evidence>
<feature type="compositionally biased region" description="Polar residues" evidence="4">
    <location>
        <begin position="507"/>
        <end position="523"/>
    </location>
</feature>
<keyword evidence="7" id="KW-1185">Reference proteome</keyword>
<dbReference type="Proteomes" id="UP000620124">
    <property type="component" value="Unassembled WGS sequence"/>
</dbReference>
<keyword evidence="3" id="KW-0539">Nucleus</keyword>
<feature type="compositionally biased region" description="Low complexity" evidence="4">
    <location>
        <begin position="1040"/>
        <end position="1052"/>
    </location>
</feature>
<feature type="compositionally biased region" description="Low complexity" evidence="4">
    <location>
        <begin position="1143"/>
        <end position="1155"/>
    </location>
</feature>
<evidence type="ECO:0000259" key="5">
    <source>
        <dbReference type="Pfam" id="PF16755"/>
    </source>
</evidence>
<feature type="compositionally biased region" description="Low complexity" evidence="4">
    <location>
        <begin position="939"/>
        <end position="955"/>
    </location>
</feature>
<proteinExistence type="predicted"/>
<feature type="region of interest" description="Disordered" evidence="4">
    <location>
        <begin position="630"/>
        <end position="657"/>
    </location>
</feature>
<feature type="compositionally biased region" description="Pro residues" evidence="4">
    <location>
        <begin position="1053"/>
        <end position="1067"/>
    </location>
</feature>
<dbReference type="InterPro" id="IPR039462">
    <property type="entry name" value="Nup159/Nup146_N"/>
</dbReference>
<feature type="region of interest" description="Disordered" evidence="4">
    <location>
        <begin position="500"/>
        <end position="583"/>
    </location>
</feature>
<name>A0A8H7CAV8_9AGAR</name>
<feature type="region of interest" description="Disordered" evidence="4">
    <location>
        <begin position="1"/>
        <end position="23"/>
    </location>
</feature>
<keyword evidence="2" id="KW-0813">Transport</keyword>
<dbReference type="Pfam" id="PF16755">
    <property type="entry name" value="Beta-prop_NUP159_NUP214"/>
    <property type="match status" value="1"/>
</dbReference>
<feature type="compositionally biased region" description="Low complexity" evidence="4">
    <location>
        <begin position="1181"/>
        <end position="1202"/>
    </location>
</feature>
<feature type="compositionally biased region" description="Polar residues" evidence="4">
    <location>
        <begin position="910"/>
        <end position="925"/>
    </location>
</feature>
<feature type="compositionally biased region" description="Low complexity" evidence="4">
    <location>
        <begin position="991"/>
        <end position="1007"/>
    </location>
</feature>
<evidence type="ECO:0000313" key="7">
    <source>
        <dbReference type="Proteomes" id="UP000620124"/>
    </source>
</evidence>
<feature type="compositionally biased region" description="Low complexity" evidence="4">
    <location>
        <begin position="1387"/>
        <end position="1399"/>
    </location>
</feature>
<feature type="compositionally biased region" description="Basic and acidic residues" evidence="4">
    <location>
        <begin position="1068"/>
        <end position="1096"/>
    </location>
</feature>
<protein>
    <recommendedName>
        <fullName evidence="5">Nucleoporin Nup159/Nup146 N-terminal domain-containing protein</fullName>
    </recommendedName>
</protein>
<comment type="subcellular location">
    <subcellularLocation>
        <location evidence="1">Nucleus</location>
    </subcellularLocation>
</comment>
<feature type="compositionally biased region" description="Basic and acidic residues" evidence="4">
    <location>
        <begin position="1211"/>
        <end position="1222"/>
    </location>
</feature>
<dbReference type="OrthoDB" id="248320at2759"/>
<comment type="caution">
    <text evidence="6">The sequence shown here is derived from an EMBL/GenBank/DDBJ whole genome shotgun (WGS) entry which is preliminary data.</text>
</comment>
<feature type="compositionally biased region" description="Low complexity" evidence="4">
    <location>
        <begin position="1098"/>
        <end position="1117"/>
    </location>
</feature>
<dbReference type="InterPro" id="IPR015943">
    <property type="entry name" value="WD40/YVTN_repeat-like_dom_sf"/>
</dbReference>
<evidence type="ECO:0000256" key="3">
    <source>
        <dbReference type="ARBA" id="ARBA00023242"/>
    </source>
</evidence>
<dbReference type="Gene3D" id="2.130.10.10">
    <property type="entry name" value="YVTN repeat-like/Quinoprotein amine dehydrogenase"/>
    <property type="match status" value="1"/>
</dbReference>
<feature type="region of interest" description="Disordered" evidence="4">
    <location>
        <begin position="812"/>
        <end position="1342"/>
    </location>
</feature>
<feature type="compositionally biased region" description="Low complexity" evidence="4">
    <location>
        <begin position="632"/>
        <end position="657"/>
    </location>
</feature>